<gene>
    <name evidence="1" type="primary">pRts1_36</name>
</gene>
<reference evidence="1" key="1">
    <citation type="journal article" date="2020" name="Commun. Biol.">
        <title>Highly efficient gene transfer in the mouse gut microbiota is enabled by the Incl2 conjugative plasmid TP114.</title>
        <authorList>
            <person name="Neil K."/>
            <person name="Allard N."/>
            <person name="Grenier F."/>
            <person name="Burrus V."/>
            <person name="Rodrigue S."/>
        </authorList>
    </citation>
    <scope>NUCLEOTIDE SEQUENCE</scope>
    <source>
        <strain evidence="1">BM21</strain>
    </source>
</reference>
<proteinExistence type="predicted"/>
<accession>A0A7L8KA04</accession>
<evidence type="ECO:0000313" key="1">
    <source>
        <dbReference type="EMBL" id="QOE89676.1"/>
    </source>
</evidence>
<dbReference type="AlphaFoldDB" id="A0A7L8KA04"/>
<organism evidence="1">
    <name type="scientific">Escherichia coli</name>
    <dbReference type="NCBI Taxonomy" id="562"/>
    <lineage>
        <taxon>Bacteria</taxon>
        <taxon>Pseudomonadati</taxon>
        <taxon>Pseudomonadota</taxon>
        <taxon>Gammaproteobacteria</taxon>
        <taxon>Enterobacterales</taxon>
        <taxon>Enterobacteriaceae</taxon>
        <taxon>Escherichia</taxon>
    </lineage>
</organism>
<protein>
    <submittedName>
        <fullName evidence="1">Uncharacterized protein</fullName>
    </submittedName>
</protein>
<sequence>MVTIRADYYDFQSVRDSQGEVYLTVFPSLKLKRVQKQGKRKK</sequence>
<dbReference type="EMBL" id="MN626604">
    <property type="protein sequence ID" value="QOE89676.1"/>
    <property type="molecule type" value="Genomic_DNA"/>
</dbReference>
<keyword evidence="1" id="KW-0614">Plasmid</keyword>
<name>A0A7L8KA04_ECOLX</name>
<geneLocation type="plasmid" evidence="1">
    <name>pRts1</name>
</geneLocation>